<dbReference type="EMBL" id="MLJW01000724">
    <property type="protein sequence ID" value="OIQ83207.1"/>
    <property type="molecule type" value="Genomic_DNA"/>
</dbReference>
<dbReference type="InterPro" id="IPR046335">
    <property type="entry name" value="LacI/GalR-like_sensor"/>
</dbReference>
<dbReference type="Gene3D" id="3.40.50.2300">
    <property type="match status" value="2"/>
</dbReference>
<evidence type="ECO:0000259" key="6">
    <source>
        <dbReference type="PROSITE" id="PS50887"/>
    </source>
</evidence>
<evidence type="ECO:0000259" key="5">
    <source>
        <dbReference type="PROSITE" id="PS50883"/>
    </source>
</evidence>
<dbReference type="Pfam" id="PF08447">
    <property type="entry name" value="PAS_3"/>
    <property type="match status" value="1"/>
</dbReference>
<keyword evidence="2" id="KW-0238">DNA-binding</keyword>
<dbReference type="Pfam" id="PF00990">
    <property type="entry name" value="GGDEF"/>
    <property type="match status" value="1"/>
</dbReference>
<dbReference type="NCBIfam" id="TIGR00229">
    <property type="entry name" value="sensory_box"/>
    <property type="match status" value="1"/>
</dbReference>
<dbReference type="PANTHER" id="PTHR44757:SF2">
    <property type="entry name" value="BIOFILM ARCHITECTURE MAINTENANCE PROTEIN MBAA"/>
    <property type="match status" value="1"/>
</dbReference>
<feature type="domain" description="PAC" evidence="4">
    <location>
        <begin position="641"/>
        <end position="693"/>
    </location>
</feature>
<dbReference type="Gene3D" id="3.20.20.450">
    <property type="entry name" value="EAL domain"/>
    <property type="match status" value="1"/>
</dbReference>
<dbReference type="CDD" id="cd01948">
    <property type="entry name" value="EAL"/>
    <property type="match status" value="1"/>
</dbReference>
<evidence type="ECO:0000259" key="4">
    <source>
        <dbReference type="PROSITE" id="PS50113"/>
    </source>
</evidence>
<organism evidence="7">
    <name type="scientific">mine drainage metagenome</name>
    <dbReference type="NCBI Taxonomy" id="410659"/>
    <lineage>
        <taxon>unclassified sequences</taxon>
        <taxon>metagenomes</taxon>
        <taxon>ecological metagenomes</taxon>
    </lineage>
</organism>
<dbReference type="PROSITE" id="PS50887">
    <property type="entry name" value="GGDEF"/>
    <property type="match status" value="1"/>
</dbReference>
<dbReference type="PROSITE" id="PS50113">
    <property type="entry name" value="PAC"/>
    <property type="match status" value="1"/>
</dbReference>
<dbReference type="Gene3D" id="3.30.450.20">
    <property type="entry name" value="PAS domain"/>
    <property type="match status" value="1"/>
</dbReference>
<feature type="domain" description="GGDEF" evidence="6">
    <location>
        <begin position="725"/>
        <end position="857"/>
    </location>
</feature>
<dbReference type="CDD" id="cd00130">
    <property type="entry name" value="PAS"/>
    <property type="match status" value="1"/>
</dbReference>
<dbReference type="GO" id="GO:0003677">
    <property type="term" value="F:DNA binding"/>
    <property type="evidence" value="ECO:0007669"/>
    <property type="project" value="UniProtKB-KW"/>
</dbReference>
<comment type="caution">
    <text evidence="7">The sequence shown here is derived from an EMBL/GenBank/DDBJ whole genome shotgun (WGS) entry which is preliminary data.</text>
</comment>
<dbReference type="Pfam" id="PF13377">
    <property type="entry name" value="Peripla_BP_3"/>
    <property type="match status" value="1"/>
</dbReference>
<dbReference type="CDD" id="cd06267">
    <property type="entry name" value="PBP1_LacI_sugar_binding-like"/>
    <property type="match status" value="1"/>
</dbReference>
<dbReference type="InterPro" id="IPR029787">
    <property type="entry name" value="Nucleotide_cyclase"/>
</dbReference>
<dbReference type="SMART" id="SM00091">
    <property type="entry name" value="PAS"/>
    <property type="match status" value="1"/>
</dbReference>
<evidence type="ECO:0000256" key="3">
    <source>
        <dbReference type="ARBA" id="ARBA00023163"/>
    </source>
</evidence>
<dbReference type="NCBIfam" id="TIGR00254">
    <property type="entry name" value="GGDEF"/>
    <property type="match status" value="1"/>
</dbReference>
<dbReference type="InterPro" id="IPR052155">
    <property type="entry name" value="Biofilm_reg_signaling"/>
</dbReference>
<dbReference type="Gene3D" id="3.30.70.270">
    <property type="match status" value="1"/>
</dbReference>
<dbReference type="InterPro" id="IPR035919">
    <property type="entry name" value="EAL_sf"/>
</dbReference>
<dbReference type="InterPro" id="IPR043128">
    <property type="entry name" value="Rev_trsase/Diguanyl_cyclase"/>
</dbReference>
<proteinExistence type="predicted"/>
<dbReference type="PROSITE" id="PS50883">
    <property type="entry name" value="EAL"/>
    <property type="match status" value="1"/>
</dbReference>
<evidence type="ECO:0000313" key="7">
    <source>
        <dbReference type="EMBL" id="OIQ83207.1"/>
    </source>
</evidence>
<dbReference type="InterPro" id="IPR028082">
    <property type="entry name" value="Peripla_BP_I"/>
</dbReference>
<dbReference type="SUPFAM" id="SSF141868">
    <property type="entry name" value="EAL domain-like"/>
    <property type="match status" value="1"/>
</dbReference>
<dbReference type="SUPFAM" id="SSF55785">
    <property type="entry name" value="PYP-like sensor domain (PAS domain)"/>
    <property type="match status" value="1"/>
</dbReference>
<feature type="domain" description="EAL" evidence="5">
    <location>
        <begin position="866"/>
        <end position="1120"/>
    </location>
</feature>
<keyword evidence="3" id="KW-0804">Transcription</keyword>
<dbReference type="SUPFAM" id="SSF55073">
    <property type="entry name" value="Nucleotide cyclase"/>
    <property type="match status" value="1"/>
</dbReference>
<dbReference type="InterPro" id="IPR035965">
    <property type="entry name" value="PAS-like_dom_sf"/>
</dbReference>
<dbReference type="SMART" id="SM00052">
    <property type="entry name" value="EAL"/>
    <property type="match status" value="1"/>
</dbReference>
<dbReference type="InterPro" id="IPR001633">
    <property type="entry name" value="EAL_dom"/>
</dbReference>
<dbReference type="InterPro" id="IPR013655">
    <property type="entry name" value="PAS_fold_3"/>
</dbReference>
<evidence type="ECO:0000256" key="2">
    <source>
        <dbReference type="ARBA" id="ARBA00023125"/>
    </source>
</evidence>
<accession>A0A1J5QTJ3</accession>
<dbReference type="InterPro" id="IPR000160">
    <property type="entry name" value="GGDEF_dom"/>
</dbReference>
<dbReference type="InterPro" id="IPR000014">
    <property type="entry name" value="PAS"/>
</dbReference>
<gene>
    <name evidence="7" type="primary">gmr_168</name>
    <name evidence="7" type="ORF">GALL_349890</name>
</gene>
<dbReference type="GO" id="GO:0071111">
    <property type="term" value="F:cyclic-guanylate-specific phosphodiesterase activity"/>
    <property type="evidence" value="ECO:0007669"/>
    <property type="project" value="UniProtKB-EC"/>
</dbReference>
<keyword evidence="7" id="KW-0378">Hydrolase</keyword>
<dbReference type="CDD" id="cd01949">
    <property type="entry name" value="GGDEF"/>
    <property type="match status" value="1"/>
</dbReference>
<name>A0A1J5QTJ3_9ZZZZ</name>
<reference evidence="7" key="1">
    <citation type="submission" date="2016-10" db="EMBL/GenBank/DDBJ databases">
        <title>Sequence of Gallionella enrichment culture.</title>
        <authorList>
            <person name="Poehlein A."/>
            <person name="Muehling M."/>
            <person name="Daniel R."/>
        </authorList>
    </citation>
    <scope>NUCLEOTIDE SEQUENCE</scope>
</reference>
<sequence length="1126" mass="121240">MAGPTIGVLTPWSSGFFYGQIIAGVTAEVAAAGGKVVVIQSAEPSREPDDVLPVPDISAPSAWDVIDGAISVTSAGESHLRALRERAVPVVLACDVVDGLAVPSAVGDNLGGTRDAVEHLITHGHTRIGFVGNLLKSDTRARFASYQSTLRAHDIEPDPTLSFAAPNDVAWGGRVAAEQILAERPDMTAVFVATDYNAIGLLERLAEAGVAVPGDLAVVGFDDADRSSFTSPALTTVRQPFTLIGSLAARLVLAMLDGTDVAPGPHMVASSLAVRHSCGCTSAPDDLGPGTGGTPEELDRTFVAEAASILLPATVTAASLGNLRAAALRLIDEIRTALLAGGPAPGPSLDDAVAAMVPVGTTSEALRRLLSTVTLFVSRAATGAGPDAAPADRVSHVTARVAAGMWHEHTRLYLERDLAHQRARAEQYRIGADLIDLRNGDPLTLSWLAETHVDVGCLALWSDSTHRRVHIESVRDVRGALGDVVGTDCAVEDFPPQALIQAARPEKDEVVFVVPVQTHGHSRGLLAVVGPLDMVAMSAHEAYGYWASLLTVALEQRDLLESVQRSEERLALAIEATAESLWDWDLTTDTMFYSPRAQLMLGIDDPDERRPDAWWAAVHPEDLLPLKMMLAGGQGQAREIIEHEHRLRMPDGSYRWTLCRARPAGPAGVAATRIVGSLADIHPRKELEEQLRESATHDTVTGLPNRRLFLDRLRVAVAQSRRSGIPFAVLFLDLDGFKVVNDSLGHEIGDRLLVEVGCRLESQLRDVDTAARFGGDEFAVLLNDIDPADILPAANRLLEALHAPTRIDGHELTLGASMGIATSAVTYKSAEDVLRDADTAMYAAKATDRGSLEFFDVAMHARAKSRLAMHQELRSALENGEFVVHYQPIVGLPTGDVTGFEALVRWQHPERGLVLPAEFLAVMEETGLIVRLGHWTIRQVCRQVAEWRDTCVREVPVSINVSDREFWHAGLLPHIRAMLAEFEVPADLLTLEITETVIMHRPELAERLLGDMRRAGLRLHVDAFGTGHSSLQTLHRYPVEALKIDRSFVGALTTSAQGREIVDVIVALGRALGLEVVAEGVETLEQVSLLRELGCSSVQGVYLSEAVTGLEAGRFLEQRLLAAEEA</sequence>
<dbReference type="PANTHER" id="PTHR44757">
    <property type="entry name" value="DIGUANYLATE CYCLASE DGCP"/>
    <property type="match status" value="1"/>
</dbReference>
<keyword evidence="1" id="KW-0805">Transcription regulation</keyword>
<dbReference type="Pfam" id="PF00563">
    <property type="entry name" value="EAL"/>
    <property type="match status" value="1"/>
</dbReference>
<dbReference type="InterPro" id="IPR000700">
    <property type="entry name" value="PAS-assoc_C"/>
</dbReference>
<dbReference type="SUPFAM" id="SSF53822">
    <property type="entry name" value="Periplasmic binding protein-like I"/>
    <property type="match status" value="1"/>
</dbReference>
<protein>
    <submittedName>
        <fullName evidence="7">Cyclic di-GMP phosphodiesterase Gmr</fullName>
        <ecNumber evidence="7">3.1.4.52</ecNumber>
    </submittedName>
</protein>
<dbReference type="SMART" id="SM00267">
    <property type="entry name" value="GGDEF"/>
    <property type="match status" value="1"/>
</dbReference>
<dbReference type="EC" id="3.1.4.52" evidence="7"/>
<dbReference type="AlphaFoldDB" id="A0A1J5QTJ3"/>
<evidence type="ECO:0000256" key="1">
    <source>
        <dbReference type="ARBA" id="ARBA00023015"/>
    </source>
</evidence>